<feature type="compositionally biased region" description="Acidic residues" evidence="8">
    <location>
        <begin position="560"/>
        <end position="570"/>
    </location>
</feature>
<feature type="compositionally biased region" description="Basic and acidic residues" evidence="8">
    <location>
        <begin position="593"/>
        <end position="609"/>
    </location>
</feature>
<dbReference type="EMBL" id="MU004231">
    <property type="protein sequence ID" value="KAF2672557.1"/>
    <property type="molecule type" value="Genomic_DNA"/>
</dbReference>
<keyword evidence="3" id="KW-0498">Mitosis</keyword>
<dbReference type="Gene3D" id="1.25.40.10">
    <property type="entry name" value="Tetratricopeptide repeat domain"/>
    <property type="match status" value="1"/>
</dbReference>
<evidence type="ECO:0000313" key="9">
    <source>
        <dbReference type="EMBL" id="KAF2672557.1"/>
    </source>
</evidence>
<dbReference type="GO" id="GO:0005680">
    <property type="term" value="C:anaphase-promoting complex"/>
    <property type="evidence" value="ECO:0007669"/>
    <property type="project" value="UniProtKB-ARBA"/>
</dbReference>
<feature type="repeat" description="TPR" evidence="7">
    <location>
        <begin position="333"/>
        <end position="366"/>
    </location>
</feature>
<evidence type="ECO:0000256" key="2">
    <source>
        <dbReference type="ARBA" id="ARBA00022737"/>
    </source>
</evidence>
<dbReference type="GO" id="GO:0051301">
    <property type="term" value="P:cell division"/>
    <property type="evidence" value="ECO:0007669"/>
    <property type="project" value="UniProtKB-KW"/>
</dbReference>
<name>A0A6A6UM90_9PEZI</name>
<accession>A0A6A6UM90</accession>
<dbReference type="Pfam" id="PF12895">
    <property type="entry name" value="ANAPC3"/>
    <property type="match status" value="1"/>
</dbReference>
<keyword evidence="6" id="KW-0131">Cell cycle</keyword>
<evidence type="ECO:0000256" key="1">
    <source>
        <dbReference type="ARBA" id="ARBA00022618"/>
    </source>
</evidence>
<dbReference type="Proteomes" id="UP000799302">
    <property type="component" value="Unassembled WGS sequence"/>
</dbReference>
<protein>
    <submittedName>
        <fullName evidence="9">Cell division cycle protein-like protein</fullName>
    </submittedName>
</protein>
<dbReference type="GO" id="GO:0045842">
    <property type="term" value="P:positive regulation of mitotic metaphase/anaphase transition"/>
    <property type="evidence" value="ECO:0007669"/>
    <property type="project" value="TreeGrafter"/>
</dbReference>
<evidence type="ECO:0000256" key="7">
    <source>
        <dbReference type="PROSITE-ProRule" id="PRU00339"/>
    </source>
</evidence>
<dbReference type="SUPFAM" id="SSF48452">
    <property type="entry name" value="TPR-like"/>
    <property type="match status" value="2"/>
</dbReference>
<dbReference type="GO" id="GO:0016567">
    <property type="term" value="P:protein ubiquitination"/>
    <property type="evidence" value="ECO:0007669"/>
    <property type="project" value="TreeGrafter"/>
</dbReference>
<keyword evidence="2" id="KW-0677">Repeat</keyword>
<dbReference type="AlphaFoldDB" id="A0A6A6UM90"/>
<keyword evidence="5 7" id="KW-0802">TPR repeat</keyword>
<reference evidence="9" key="1">
    <citation type="journal article" date="2020" name="Stud. Mycol.">
        <title>101 Dothideomycetes genomes: a test case for predicting lifestyles and emergence of pathogens.</title>
        <authorList>
            <person name="Haridas S."/>
            <person name="Albert R."/>
            <person name="Binder M."/>
            <person name="Bloem J."/>
            <person name="Labutti K."/>
            <person name="Salamov A."/>
            <person name="Andreopoulos B."/>
            <person name="Baker S."/>
            <person name="Barry K."/>
            <person name="Bills G."/>
            <person name="Bluhm B."/>
            <person name="Cannon C."/>
            <person name="Castanera R."/>
            <person name="Culley D."/>
            <person name="Daum C."/>
            <person name="Ezra D."/>
            <person name="Gonzalez J."/>
            <person name="Henrissat B."/>
            <person name="Kuo A."/>
            <person name="Liang C."/>
            <person name="Lipzen A."/>
            <person name="Lutzoni F."/>
            <person name="Magnuson J."/>
            <person name="Mondo S."/>
            <person name="Nolan M."/>
            <person name="Ohm R."/>
            <person name="Pangilinan J."/>
            <person name="Park H.-J."/>
            <person name="Ramirez L."/>
            <person name="Alfaro M."/>
            <person name="Sun H."/>
            <person name="Tritt A."/>
            <person name="Yoshinaga Y."/>
            <person name="Zwiers L.-H."/>
            <person name="Turgeon B."/>
            <person name="Goodwin S."/>
            <person name="Spatafora J."/>
            <person name="Crous P."/>
            <person name="Grigoriev I."/>
        </authorList>
    </citation>
    <scope>NUCLEOTIDE SEQUENCE</scope>
    <source>
        <strain evidence="9">CBS 115976</strain>
    </source>
</reference>
<sequence length="609" mass="68699">MEQYLREWRKTAVDRHQFETAIFIADKLLAITNSEQDAWWLASIHFNLGNYVRAQSVLSRSHLTSRNPSCKYLAALCYVKQAKYDDALTLLGDKNPVHLITSADDNRRKLQNVSRARNGIGKEPKVFRQERIDRSEDRMLEPMDSIRAEAAMCYLRGLCHAKQNAFDRAKECYKDAVRIDVQCFEAFDALMTNALMSPEEEWSFLESLNFDSIAVGDGSDPSISQKAADFTKLLYITRMSKYSHPAELKNATETLSTHFNLSRNPDILLANASLFFTQCRFRDALALTTSILDADPYNFPALPIQLACLYELSEKNALYLLAHSLADTHPSEPATHLAIGVYYLSINQIASARRFFSKASILDPHFGPAWIGFAHTFAAEGEHDQAISAYSTAARLFQGTHLPSLFLGMQNIQLGNLRLAREYLNSAYQLCQTDPLLLNEVGVVHYHEETLEDAARMFRAALKIAQDVGADPKAWISTRSNLAHTFRRMHRFREALSEFDEVLRLGGKDAGVFSAKGLVLLNMGDNRGALIALHEALAVSPQDPIATDLLSKAMDAAEEEPLLTAEEEDECDRRLEQLSSQIESKARRRRRRHEDGERMILDDETRGEG</sequence>
<organism evidence="9 10">
    <name type="scientific">Microthyrium microscopicum</name>
    <dbReference type="NCBI Taxonomy" id="703497"/>
    <lineage>
        <taxon>Eukaryota</taxon>
        <taxon>Fungi</taxon>
        <taxon>Dikarya</taxon>
        <taxon>Ascomycota</taxon>
        <taxon>Pezizomycotina</taxon>
        <taxon>Dothideomycetes</taxon>
        <taxon>Dothideomycetes incertae sedis</taxon>
        <taxon>Microthyriales</taxon>
        <taxon>Microthyriaceae</taxon>
        <taxon>Microthyrium</taxon>
    </lineage>
</organism>
<dbReference type="PANTHER" id="PTHR12558">
    <property type="entry name" value="CELL DIVISION CYCLE 16,23,27"/>
    <property type="match status" value="1"/>
</dbReference>
<proteinExistence type="predicted"/>
<evidence type="ECO:0000313" key="10">
    <source>
        <dbReference type="Proteomes" id="UP000799302"/>
    </source>
</evidence>
<dbReference type="SMART" id="SM00028">
    <property type="entry name" value="TPR"/>
    <property type="match status" value="8"/>
</dbReference>
<evidence type="ECO:0000256" key="4">
    <source>
        <dbReference type="ARBA" id="ARBA00022786"/>
    </source>
</evidence>
<dbReference type="GO" id="GO:0005737">
    <property type="term" value="C:cytoplasm"/>
    <property type="evidence" value="ECO:0007669"/>
    <property type="project" value="TreeGrafter"/>
</dbReference>
<keyword evidence="4" id="KW-0833">Ubl conjugation pathway</keyword>
<keyword evidence="10" id="KW-1185">Reference proteome</keyword>
<dbReference type="PROSITE" id="PS50005">
    <property type="entry name" value="TPR"/>
    <property type="match status" value="1"/>
</dbReference>
<dbReference type="PANTHER" id="PTHR12558:SF9">
    <property type="entry name" value="CELL DIVISION CYCLE PROTEIN 16 HOMOLOG"/>
    <property type="match status" value="1"/>
</dbReference>
<gene>
    <name evidence="9" type="ORF">BT63DRAFT_368593</name>
</gene>
<dbReference type="InterPro" id="IPR011990">
    <property type="entry name" value="TPR-like_helical_dom_sf"/>
</dbReference>
<evidence type="ECO:0000256" key="3">
    <source>
        <dbReference type="ARBA" id="ARBA00022776"/>
    </source>
</evidence>
<dbReference type="OrthoDB" id="10006270at2759"/>
<evidence type="ECO:0000256" key="8">
    <source>
        <dbReference type="SAM" id="MobiDB-lite"/>
    </source>
</evidence>
<feature type="region of interest" description="Disordered" evidence="8">
    <location>
        <begin position="560"/>
        <end position="609"/>
    </location>
</feature>
<keyword evidence="1 9" id="KW-0132">Cell division</keyword>
<evidence type="ECO:0000256" key="5">
    <source>
        <dbReference type="ARBA" id="ARBA00022803"/>
    </source>
</evidence>
<dbReference type="Pfam" id="PF13181">
    <property type="entry name" value="TPR_8"/>
    <property type="match status" value="1"/>
</dbReference>
<evidence type="ECO:0000256" key="6">
    <source>
        <dbReference type="ARBA" id="ARBA00023306"/>
    </source>
</evidence>
<dbReference type="InterPro" id="IPR019734">
    <property type="entry name" value="TPR_rpt"/>
</dbReference>
<dbReference type="GO" id="GO:0031145">
    <property type="term" value="P:anaphase-promoting complex-dependent catabolic process"/>
    <property type="evidence" value="ECO:0007669"/>
    <property type="project" value="TreeGrafter"/>
</dbReference>